<evidence type="ECO:0000313" key="2">
    <source>
        <dbReference type="EMBL" id="SPP73417.1"/>
    </source>
</evidence>
<evidence type="ECO:0000313" key="3">
    <source>
        <dbReference type="Proteomes" id="UP000268350"/>
    </source>
</evidence>
<name>A0A3B0IZE5_DROGU</name>
<dbReference type="STRING" id="7266.A0A3B0IZE5"/>
<dbReference type="EMBL" id="OUUW01000001">
    <property type="protein sequence ID" value="SPP73417.1"/>
    <property type="molecule type" value="Genomic_DNA"/>
</dbReference>
<organism evidence="2 3">
    <name type="scientific">Drosophila guanche</name>
    <name type="common">Fruit fly</name>
    <dbReference type="NCBI Taxonomy" id="7266"/>
    <lineage>
        <taxon>Eukaryota</taxon>
        <taxon>Metazoa</taxon>
        <taxon>Ecdysozoa</taxon>
        <taxon>Arthropoda</taxon>
        <taxon>Hexapoda</taxon>
        <taxon>Insecta</taxon>
        <taxon>Pterygota</taxon>
        <taxon>Neoptera</taxon>
        <taxon>Endopterygota</taxon>
        <taxon>Diptera</taxon>
        <taxon>Brachycera</taxon>
        <taxon>Muscomorpha</taxon>
        <taxon>Ephydroidea</taxon>
        <taxon>Drosophilidae</taxon>
        <taxon>Drosophila</taxon>
        <taxon>Sophophora</taxon>
    </lineage>
</organism>
<dbReference type="Proteomes" id="UP000268350">
    <property type="component" value="Unassembled WGS sequence"/>
</dbReference>
<keyword evidence="3" id="KW-1185">Reference proteome</keyword>
<accession>A0A3B0IZE5</accession>
<protein>
    <submittedName>
        <fullName evidence="2">Uncharacterized protein</fullName>
    </submittedName>
</protein>
<feature type="region of interest" description="Disordered" evidence="1">
    <location>
        <begin position="1"/>
        <end position="21"/>
    </location>
</feature>
<reference evidence="3" key="1">
    <citation type="submission" date="2018-01" db="EMBL/GenBank/DDBJ databases">
        <authorList>
            <person name="Alioto T."/>
            <person name="Alioto T."/>
        </authorList>
    </citation>
    <scope>NUCLEOTIDE SEQUENCE [LARGE SCALE GENOMIC DNA]</scope>
</reference>
<proteinExistence type="predicted"/>
<sequence length="109" mass="12316">MEKMEIDEGETEFRVPSAMEETPAITVPEEDCEMAEPAIYDYMKYPTKKNKFVAKVSFKDVVEMVTIATNGNVNVKQVALLTEEEQVILVIIQCFLLIICHGFPSPQIS</sequence>
<dbReference type="AlphaFoldDB" id="A0A3B0IZE5"/>
<gene>
    <name evidence="2" type="ORF">DGUA_6G000896</name>
</gene>
<evidence type="ECO:0000256" key="1">
    <source>
        <dbReference type="SAM" id="MobiDB-lite"/>
    </source>
</evidence>
<dbReference type="OrthoDB" id="7847194at2759"/>